<feature type="transmembrane region" description="Helical" evidence="1">
    <location>
        <begin position="115"/>
        <end position="138"/>
    </location>
</feature>
<evidence type="ECO:0000256" key="1">
    <source>
        <dbReference type="SAM" id="Phobius"/>
    </source>
</evidence>
<reference evidence="2 3" key="1">
    <citation type="submission" date="2018-07" db="EMBL/GenBank/DDBJ databases">
        <title>Comparative genomes isolates from brazilian mangrove.</title>
        <authorList>
            <person name="De Araujo J.E."/>
            <person name="Taketani R.G."/>
            <person name="Silva M.C.P."/>
            <person name="Lourenco M.V."/>
            <person name="Oliveira V.M."/>
            <person name="Andreote F.D."/>
        </authorList>
    </citation>
    <scope>NUCLEOTIDE SEQUENCE [LARGE SCALE GENOMIC DNA]</scope>
    <source>
        <strain evidence="2 3">HEX PRIS-MGV</strain>
    </source>
</reference>
<sequence length="600" mass="67771">MNPFIDKTALVNRTKHKLRYRYARWLAKHKPECFCYRPAWRNFWRKSRRVASSLHRLLGGKRYFTFVRNVLLGVGTIVGAVFLAVLLFACLAYSSELLRENPGRAKISSEVTTEIAFARLTLMQYWFVFLSVVLGLSYRNGRPDDPRPQFVARDQTPRIQLIALRVIASGAILLTLPGAIHCPTTLPFYARSLLATGIAGVTVAAACYWLGRWLARIHVPNRHDWYGTGMFMMGMFVVGGSILLMMDPRLVDIAQELAWWGPVGWLNAQAMEIGRGSMAAGWLWGLGIVVCGLVTFQLRRQVRSPQHWRKVLTDEAIELPPEESSIARSNVSQVELALQLREKIQAYPTTWHRWLVPHWLREEWTLIAIAAVLTCLVQGVAIGFHWWFERIQADGGLGEGESLLLPFDEIIALAAMGLMMWSVEVMGMLVDDQQQLREIQRRPVSVAQLWRTVQWHGLVRTPAILLGVLPFLVVPLYLTWDRPWIPFLMIGVALSSMIATRTGIVASVLAIVGVTLLPAWLLWLAIVYFYVPAAVVIYAMYSSMPDFMTSGLTLPFRQLSAHLLAILLLGIGCVMWHWYGKLPSEITARPTAQKKTAASE</sequence>
<feature type="transmembrane region" description="Helical" evidence="1">
    <location>
        <begin position="223"/>
        <end position="246"/>
    </location>
</feature>
<protein>
    <submittedName>
        <fullName evidence="2">Uncharacterized protein</fullName>
    </submittedName>
</protein>
<evidence type="ECO:0000313" key="2">
    <source>
        <dbReference type="EMBL" id="RCS41492.1"/>
    </source>
</evidence>
<feature type="transmembrane region" description="Helical" evidence="1">
    <location>
        <begin position="484"/>
        <end position="512"/>
    </location>
</feature>
<keyword evidence="1" id="KW-1133">Transmembrane helix</keyword>
<keyword evidence="1" id="KW-0472">Membrane</keyword>
<organism evidence="2 3">
    <name type="scientific">Bremerella cremea</name>
    <dbReference type="NCBI Taxonomy" id="1031537"/>
    <lineage>
        <taxon>Bacteria</taxon>
        <taxon>Pseudomonadati</taxon>
        <taxon>Planctomycetota</taxon>
        <taxon>Planctomycetia</taxon>
        <taxon>Pirellulales</taxon>
        <taxon>Pirellulaceae</taxon>
        <taxon>Bremerella</taxon>
    </lineage>
</organism>
<feature type="transmembrane region" description="Helical" evidence="1">
    <location>
        <begin position="410"/>
        <end position="430"/>
    </location>
</feature>
<dbReference type="OrthoDB" id="282223at2"/>
<feature type="transmembrane region" description="Helical" evidence="1">
    <location>
        <begin position="159"/>
        <end position="180"/>
    </location>
</feature>
<dbReference type="RefSeq" id="WP_114372757.1">
    <property type="nucleotide sequence ID" value="NZ_QPEX01000045.1"/>
</dbReference>
<feature type="transmembrane region" description="Helical" evidence="1">
    <location>
        <begin position="364"/>
        <end position="388"/>
    </location>
</feature>
<feature type="transmembrane region" description="Helical" evidence="1">
    <location>
        <begin position="561"/>
        <end position="579"/>
    </location>
</feature>
<dbReference type="AlphaFoldDB" id="A0A368KNS1"/>
<feature type="transmembrane region" description="Helical" evidence="1">
    <location>
        <begin position="70"/>
        <end position="95"/>
    </location>
</feature>
<feature type="transmembrane region" description="Helical" evidence="1">
    <location>
        <begin position="279"/>
        <end position="298"/>
    </location>
</feature>
<feature type="transmembrane region" description="Helical" evidence="1">
    <location>
        <begin position="192"/>
        <end position="211"/>
    </location>
</feature>
<accession>A0A368KNS1</accession>
<name>A0A368KNS1_9BACT</name>
<dbReference type="Proteomes" id="UP000253562">
    <property type="component" value="Unassembled WGS sequence"/>
</dbReference>
<proteinExistence type="predicted"/>
<feature type="transmembrane region" description="Helical" evidence="1">
    <location>
        <begin position="458"/>
        <end position="478"/>
    </location>
</feature>
<gene>
    <name evidence="2" type="ORF">DTL42_23360</name>
</gene>
<evidence type="ECO:0000313" key="3">
    <source>
        <dbReference type="Proteomes" id="UP000253562"/>
    </source>
</evidence>
<keyword evidence="1" id="KW-0812">Transmembrane</keyword>
<feature type="transmembrane region" description="Helical" evidence="1">
    <location>
        <begin position="519"/>
        <end position="541"/>
    </location>
</feature>
<dbReference type="EMBL" id="QPEX01000045">
    <property type="protein sequence ID" value="RCS41492.1"/>
    <property type="molecule type" value="Genomic_DNA"/>
</dbReference>
<comment type="caution">
    <text evidence="2">The sequence shown here is derived from an EMBL/GenBank/DDBJ whole genome shotgun (WGS) entry which is preliminary data.</text>
</comment>